<keyword evidence="5" id="KW-1185">Reference proteome</keyword>
<evidence type="ECO:0000313" key="5">
    <source>
        <dbReference type="Proteomes" id="UP001151699"/>
    </source>
</evidence>
<dbReference type="SUPFAM" id="SSF48113">
    <property type="entry name" value="Heme-dependent peroxidases"/>
    <property type="match status" value="1"/>
</dbReference>
<sequence>MKKIIFIVLVFVCHLVIFVYGQNCPFAQRALTSSQRMDWARSLYLDELRPQDLDLYVTEGHPGFEVWAEADVAQPFWDDFRRARILLAATEAINHKMFFDRECNDLTPYTNCFTRLDVCYDTTGLRCDPNLRYRTMGGTCNNLVNPKLGAQFSAYSRLMAPDYHDCLHSERRTAIDSIELPSPRIIGNILAENGFGIQQAAPTVSVLNVFGAFCGQLITHDTGSRINVQRYNFSGPGIQCCSQYYTRRLSEEISHPACKPIDIPVNDPFYSQFKANCLNFVSSQTTFSNDCKVGPAQQSNSVSAFMDLTIVYGDDQATQNRLRSRQSGRMITNAANVLPETPNCRQQPCYFLGDVRLNQTPMLAQWHSLFLRLHNLIAPLISANDEIAYQEGKRLTTALYQRIVFNEWLPIILGQAESINKQLTCDPSKANCGKYNQYVDPSNTNEFTHGAFRWLHAFVPSTINLYGPDKRLIMSRALSDMNSSQVNILNGNYDNLLRGVLNDPVNYGGYSPELRNRLMKDARGMGIDLFSIDIKRARDHGVPPYHTFISTCTNTPAQINNWPDLDPYFTPASLKILQTIYKSPRDIDLLVGVLGERRLTPYTILGKIGSCIIAEQFKRFKFGDRFFYQWTDGPYPFTQPQLQEIERFTMAKFLCSVSNIGSVPQNAFLTPSATNPIVACTSIPKFNFALFAK</sequence>
<gene>
    <name evidence="4" type="primary">Pxd_3</name>
    <name evidence="4" type="ORF">Bhyg_15996</name>
</gene>
<name>A0A9Q0RVA9_9DIPT</name>
<evidence type="ECO:0000256" key="3">
    <source>
        <dbReference type="SAM" id="SignalP"/>
    </source>
</evidence>
<organism evidence="4 5">
    <name type="scientific">Pseudolycoriella hygida</name>
    <dbReference type="NCBI Taxonomy" id="35572"/>
    <lineage>
        <taxon>Eukaryota</taxon>
        <taxon>Metazoa</taxon>
        <taxon>Ecdysozoa</taxon>
        <taxon>Arthropoda</taxon>
        <taxon>Hexapoda</taxon>
        <taxon>Insecta</taxon>
        <taxon>Pterygota</taxon>
        <taxon>Neoptera</taxon>
        <taxon>Endopterygota</taxon>
        <taxon>Diptera</taxon>
        <taxon>Nematocera</taxon>
        <taxon>Sciaroidea</taxon>
        <taxon>Sciaridae</taxon>
        <taxon>Pseudolycoriella</taxon>
    </lineage>
</organism>
<dbReference type="Gene3D" id="1.10.640.10">
    <property type="entry name" value="Haem peroxidase domain superfamily, animal type"/>
    <property type="match status" value="1"/>
</dbReference>
<dbReference type="GO" id="GO:0004601">
    <property type="term" value="F:peroxidase activity"/>
    <property type="evidence" value="ECO:0007669"/>
    <property type="project" value="UniProtKB-KW"/>
</dbReference>
<evidence type="ECO:0000256" key="1">
    <source>
        <dbReference type="ARBA" id="ARBA00022559"/>
    </source>
</evidence>
<feature type="signal peptide" evidence="3">
    <location>
        <begin position="1"/>
        <end position="21"/>
    </location>
</feature>
<dbReference type="AlphaFoldDB" id="A0A9Q0RVA9"/>
<keyword evidence="2" id="KW-0479">Metal-binding</keyword>
<keyword evidence="3" id="KW-0732">Signal</keyword>
<dbReference type="PRINTS" id="PR00457">
    <property type="entry name" value="ANPEROXIDASE"/>
</dbReference>
<dbReference type="PANTHER" id="PTHR11475">
    <property type="entry name" value="OXIDASE/PEROXIDASE"/>
    <property type="match status" value="1"/>
</dbReference>
<keyword evidence="2" id="KW-0349">Heme</keyword>
<proteinExistence type="predicted"/>
<dbReference type="GO" id="GO:0020037">
    <property type="term" value="F:heme binding"/>
    <property type="evidence" value="ECO:0007669"/>
    <property type="project" value="InterPro"/>
</dbReference>
<feature type="chain" id="PRO_5040340538" evidence="3">
    <location>
        <begin position="22"/>
        <end position="693"/>
    </location>
</feature>
<dbReference type="OrthoDB" id="823504at2759"/>
<dbReference type="InterPro" id="IPR037120">
    <property type="entry name" value="Haem_peroxidase_sf_animal"/>
</dbReference>
<keyword evidence="2" id="KW-0408">Iron</keyword>
<dbReference type="Proteomes" id="UP001151699">
    <property type="component" value="Unassembled WGS sequence"/>
</dbReference>
<comment type="caution">
    <text evidence="4">The sequence shown here is derived from an EMBL/GenBank/DDBJ whole genome shotgun (WGS) entry which is preliminary data.</text>
</comment>
<feature type="binding site" description="axial binding residue" evidence="2">
    <location>
        <position position="456"/>
    </location>
    <ligand>
        <name>heme b</name>
        <dbReference type="ChEBI" id="CHEBI:60344"/>
    </ligand>
    <ligandPart>
        <name>Fe</name>
        <dbReference type="ChEBI" id="CHEBI:18248"/>
    </ligandPart>
</feature>
<evidence type="ECO:0000313" key="4">
    <source>
        <dbReference type="EMBL" id="KAJ6633147.1"/>
    </source>
</evidence>
<dbReference type="PROSITE" id="PS50292">
    <property type="entry name" value="PEROXIDASE_3"/>
    <property type="match status" value="1"/>
</dbReference>
<keyword evidence="1 4" id="KW-0575">Peroxidase</keyword>
<accession>A0A9Q0RVA9</accession>
<dbReference type="Pfam" id="PF03098">
    <property type="entry name" value="An_peroxidase"/>
    <property type="match status" value="1"/>
</dbReference>
<dbReference type="PANTHER" id="PTHR11475:SF125">
    <property type="entry name" value="GH11385P"/>
    <property type="match status" value="1"/>
</dbReference>
<dbReference type="GO" id="GO:0046872">
    <property type="term" value="F:metal ion binding"/>
    <property type="evidence" value="ECO:0007669"/>
    <property type="project" value="UniProtKB-KW"/>
</dbReference>
<dbReference type="InterPro" id="IPR019791">
    <property type="entry name" value="Haem_peroxidase_animal"/>
</dbReference>
<protein>
    <submittedName>
        <fullName evidence="4">Peroxidase</fullName>
    </submittedName>
</protein>
<dbReference type="InterPro" id="IPR010255">
    <property type="entry name" value="Haem_peroxidase_sf"/>
</dbReference>
<evidence type="ECO:0000256" key="2">
    <source>
        <dbReference type="PIRSR" id="PIRSR619791-2"/>
    </source>
</evidence>
<reference evidence="4" key="1">
    <citation type="submission" date="2022-07" db="EMBL/GenBank/DDBJ databases">
        <authorList>
            <person name="Trinca V."/>
            <person name="Uliana J.V.C."/>
            <person name="Torres T.T."/>
            <person name="Ward R.J."/>
            <person name="Monesi N."/>
        </authorList>
    </citation>
    <scope>NUCLEOTIDE SEQUENCE</scope>
    <source>
        <strain evidence="4">HSMRA1968</strain>
        <tissue evidence="4">Whole embryos</tissue>
    </source>
</reference>
<dbReference type="EMBL" id="WJQU01002187">
    <property type="protein sequence ID" value="KAJ6633147.1"/>
    <property type="molecule type" value="Genomic_DNA"/>
</dbReference>
<keyword evidence="1 4" id="KW-0560">Oxidoreductase</keyword>
<dbReference type="GO" id="GO:0006979">
    <property type="term" value="P:response to oxidative stress"/>
    <property type="evidence" value="ECO:0007669"/>
    <property type="project" value="InterPro"/>
</dbReference>